<accession>A0A562QCJ2</accession>
<organism evidence="2 3">
    <name type="scientific">Halalkalibacter nanhaiisediminis</name>
    <dbReference type="NCBI Taxonomy" id="688079"/>
    <lineage>
        <taxon>Bacteria</taxon>
        <taxon>Bacillati</taxon>
        <taxon>Bacillota</taxon>
        <taxon>Bacilli</taxon>
        <taxon>Bacillales</taxon>
        <taxon>Bacillaceae</taxon>
        <taxon>Halalkalibacter</taxon>
    </lineage>
</organism>
<dbReference type="InterPro" id="IPR029069">
    <property type="entry name" value="HotDog_dom_sf"/>
</dbReference>
<sequence length="144" mass="16497">MFDKYFENYQTDDTWESKGRTITEADLVMFSGLSGDWFPLHSDKEYAKETQFKQRIAHGMLVLSITTGLLKLEPNIVAAFYGMERVRFTKPTFIGDTIHVHGKVIDLQEKGSSQGIVTVLTEVKKQTNETVVIFEMKMLVNRRG</sequence>
<dbReference type="SUPFAM" id="SSF54637">
    <property type="entry name" value="Thioesterase/thiol ester dehydrase-isomerase"/>
    <property type="match status" value="1"/>
</dbReference>
<dbReference type="EMBL" id="VLKZ01000009">
    <property type="protein sequence ID" value="TWI54487.1"/>
    <property type="molecule type" value="Genomic_DNA"/>
</dbReference>
<dbReference type="Proteomes" id="UP000315711">
    <property type="component" value="Unassembled WGS sequence"/>
</dbReference>
<proteinExistence type="predicted"/>
<dbReference type="Pfam" id="PF01575">
    <property type="entry name" value="MaoC_dehydratas"/>
    <property type="match status" value="1"/>
</dbReference>
<gene>
    <name evidence="2" type="ORF">IQ10_03039</name>
</gene>
<dbReference type="OrthoDB" id="9801625at2"/>
<dbReference type="InterPro" id="IPR052342">
    <property type="entry name" value="MCH/BMMD"/>
</dbReference>
<keyword evidence="3" id="KW-1185">Reference proteome</keyword>
<evidence type="ECO:0000259" key="1">
    <source>
        <dbReference type="Pfam" id="PF01575"/>
    </source>
</evidence>
<dbReference type="RefSeq" id="WP_144451278.1">
    <property type="nucleotide sequence ID" value="NZ_VLKZ01000009.1"/>
</dbReference>
<dbReference type="AlphaFoldDB" id="A0A562QCJ2"/>
<evidence type="ECO:0000313" key="2">
    <source>
        <dbReference type="EMBL" id="TWI54487.1"/>
    </source>
</evidence>
<feature type="domain" description="MaoC-like" evidence="1">
    <location>
        <begin position="16"/>
        <end position="119"/>
    </location>
</feature>
<dbReference type="InterPro" id="IPR002539">
    <property type="entry name" value="MaoC-like_dom"/>
</dbReference>
<protein>
    <submittedName>
        <fullName evidence="2">Acyl dehydratase</fullName>
    </submittedName>
</protein>
<dbReference type="PANTHER" id="PTHR43664">
    <property type="entry name" value="MONOAMINE OXIDASE-RELATED"/>
    <property type="match status" value="1"/>
</dbReference>
<name>A0A562QCJ2_9BACI</name>
<evidence type="ECO:0000313" key="3">
    <source>
        <dbReference type="Proteomes" id="UP000315711"/>
    </source>
</evidence>
<reference evidence="2 3" key="1">
    <citation type="journal article" date="2015" name="Stand. Genomic Sci.">
        <title>Genomic Encyclopedia of Bacterial and Archaeal Type Strains, Phase III: the genomes of soil and plant-associated and newly described type strains.</title>
        <authorList>
            <person name="Whitman W.B."/>
            <person name="Woyke T."/>
            <person name="Klenk H.P."/>
            <person name="Zhou Y."/>
            <person name="Lilburn T.G."/>
            <person name="Beck B.J."/>
            <person name="De Vos P."/>
            <person name="Vandamme P."/>
            <person name="Eisen J.A."/>
            <person name="Garrity G."/>
            <person name="Hugenholtz P."/>
            <person name="Kyrpides N.C."/>
        </authorList>
    </citation>
    <scope>NUCLEOTIDE SEQUENCE [LARGE SCALE GENOMIC DNA]</scope>
    <source>
        <strain evidence="2 3">CGMCC 1.10116</strain>
    </source>
</reference>
<comment type="caution">
    <text evidence="2">The sequence shown here is derived from an EMBL/GenBank/DDBJ whole genome shotgun (WGS) entry which is preliminary data.</text>
</comment>
<dbReference type="Gene3D" id="3.10.129.10">
    <property type="entry name" value="Hotdog Thioesterase"/>
    <property type="match status" value="1"/>
</dbReference>
<dbReference type="PANTHER" id="PTHR43664:SF1">
    <property type="entry name" value="BETA-METHYLMALYL-COA DEHYDRATASE"/>
    <property type="match status" value="1"/>
</dbReference>